<dbReference type="Pfam" id="PF01609">
    <property type="entry name" value="DDE_Tnp_1"/>
    <property type="match status" value="1"/>
</dbReference>
<dbReference type="STRING" id="686340.Metal_0121"/>
<dbReference type="NCBIfam" id="NF033580">
    <property type="entry name" value="transpos_IS5_3"/>
    <property type="match status" value="1"/>
</dbReference>
<gene>
    <name evidence="3" type="ORF">Metal_0121</name>
</gene>
<dbReference type="eggNOG" id="COG3385">
    <property type="taxonomic scope" value="Bacteria"/>
</dbReference>
<feature type="domain" description="Insertion element IS402-like" evidence="2">
    <location>
        <begin position="10"/>
        <end position="82"/>
    </location>
</feature>
<dbReference type="PANTHER" id="PTHR30007:SF0">
    <property type="entry name" value="TRANSPOSASE"/>
    <property type="match status" value="1"/>
</dbReference>
<dbReference type="InterPro" id="IPR012337">
    <property type="entry name" value="RNaseH-like_sf"/>
</dbReference>
<dbReference type="SUPFAM" id="SSF53098">
    <property type="entry name" value="Ribonuclease H-like"/>
    <property type="match status" value="1"/>
</dbReference>
<dbReference type="HOGENOM" id="CLU_055261_2_1_6"/>
<dbReference type="InterPro" id="IPR002559">
    <property type="entry name" value="Transposase_11"/>
</dbReference>
<dbReference type="PANTHER" id="PTHR30007">
    <property type="entry name" value="PHP DOMAIN PROTEIN"/>
    <property type="match status" value="1"/>
</dbReference>
<dbReference type="GO" id="GO:0006313">
    <property type="term" value="P:DNA transposition"/>
    <property type="evidence" value="ECO:0007669"/>
    <property type="project" value="InterPro"/>
</dbReference>
<organism evidence="3 4">
    <name type="scientific">Methylomicrobium album BG8</name>
    <dbReference type="NCBI Taxonomy" id="686340"/>
    <lineage>
        <taxon>Bacteria</taxon>
        <taxon>Pseudomonadati</taxon>
        <taxon>Pseudomonadota</taxon>
        <taxon>Gammaproteobacteria</taxon>
        <taxon>Methylococcales</taxon>
        <taxon>Methylococcaceae</taxon>
        <taxon>Methylomicrobium</taxon>
    </lineage>
</organism>
<evidence type="ECO:0000259" key="2">
    <source>
        <dbReference type="Pfam" id="PF13340"/>
    </source>
</evidence>
<protein>
    <submittedName>
        <fullName evidence="3">Transposase</fullName>
    </submittedName>
</protein>
<name>H8GKI2_METAL</name>
<proteinExistence type="predicted"/>
<keyword evidence="4" id="KW-1185">Reference proteome</keyword>
<dbReference type="InterPro" id="IPR025161">
    <property type="entry name" value="IS402-like_dom"/>
</dbReference>
<evidence type="ECO:0000313" key="3">
    <source>
        <dbReference type="EMBL" id="EIC27990.1"/>
    </source>
</evidence>
<dbReference type="Proteomes" id="UP000005090">
    <property type="component" value="Chromosome"/>
</dbReference>
<evidence type="ECO:0000313" key="4">
    <source>
        <dbReference type="Proteomes" id="UP000005090"/>
    </source>
</evidence>
<dbReference type="GO" id="GO:0004803">
    <property type="term" value="F:transposase activity"/>
    <property type="evidence" value="ECO:0007669"/>
    <property type="project" value="InterPro"/>
</dbReference>
<feature type="domain" description="Transposase IS4-like" evidence="1">
    <location>
        <begin position="92"/>
        <end position="249"/>
    </location>
</feature>
<dbReference type="eggNOG" id="COG3293">
    <property type="taxonomic scope" value="Bacteria"/>
</dbReference>
<evidence type="ECO:0000259" key="1">
    <source>
        <dbReference type="Pfam" id="PF01609"/>
    </source>
</evidence>
<dbReference type="AlphaFoldDB" id="H8GKI2"/>
<dbReference type="EMBL" id="CM001475">
    <property type="protein sequence ID" value="EIC27990.1"/>
    <property type="molecule type" value="Genomic_DNA"/>
</dbReference>
<dbReference type="GO" id="GO:0003677">
    <property type="term" value="F:DNA binding"/>
    <property type="evidence" value="ECO:0007669"/>
    <property type="project" value="InterPro"/>
</dbReference>
<dbReference type="Pfam" id="PF13340">
    <property type="entry name" value="DUF4096"/>
    <property type="match status" value="1"/>
</dbReference>
<sequence length="254" mass="28824">MKSAHRRHDISDRVWQLLEPRLPGREGAWGGKARDNRLFINAVFWILRTGAPWRDLPPDYGDWKNTHRRFCRWRDKGIWESLLEQRVTEPDYEWLMIDASHIKVHPHAAGAKGGNQDMAITKGGLNSKIHLAVDAHGMPLRVVITAGTTADCTQASTLIDGLDAGHLLADRGYDTDAIVDKAAAQQMNVVIPPKKNRIQPRGYDKALYRLRHLVENAFLHLKRWRGIATRYAKNTDSFLAAVQIRCMALWAAIL</sequence>
<accession>H8GKI2</accession>
<reference evidence="3 4" key="1">
    <citation type="journal article" date="2013" name="Genome Announc.">
        <title>Genome Sequence of the Obligate Gammaproteobacterial Methanotroph Methylomicrobium album Strain BG8.</title>
        <authorList>
            <person name="Kits K.D."/>
            <person name="Kalyuzhnaya M.G."/>
            <person name="Klotz M.G."/>
            <person name="Jetten M.S."/>
            <person name="Op den Camp H.J."/>
            <person name="Vuilleumier S."/>
            <person name="Bringel F."/>
            <person name="Dispirito A.A."/>
            <person name="Murrell J.C."/>
            <person name="Bruce D."/>
            <person name="Cheng J.F."/>
            <person name="Copeland A."/>
            <person name="Goodwin L."/>
            <person name="Hauser L."/>
            <person name="Lajus A."/>
            <person name="Land M.L."/>
            <person name="Lapidus A."/>
            <person name="Lucas S."/>
            <person name="Medigue C."/>
            <person name="Pitluck S."/>
            <person name="Woyke T."/>
            <person name="Zeytun A."/>
            <person name="Stein L.Y."/>
        </authorList>
    </citation>
    <scope>NUCLEOTIDE SEQUENCE [LARGE SCALE GENOMIC DNA]</scope>
    <source>
        <strain evidence="3 4">BG8</strain>
    </source>
</reference>